<comment type="function">
    <text evidence="9">Essential component of the PAM complex, a complex required for the translocation of transit peptide-containing proteins from the inner membrane into the mitochondrial matrix in an ATP-dependent manner. In the complex, it is required to stimulate activity of mtHSP70 (SSC1).</text>
</comment>
<keyword evidence="3" id="KW-0999">Mitochondrion inner membrane</keyword>
<dbReference type="SUPFAM" id="SSF46565">
    <property type="entry name" value="Chaperone J-domain"/>
    <property type="match status" value="1"/>
</dbReference>
<keyword evidence="7 13" id="KW-0472">Membrane</keyword>
<evidence type="ECO:0000256" key="1">
    <source>
        <dbReference type="ARBA" id="ARBA00004434"/>
    </source>
</evidence>
<dbReference type="GO" id="GO:0001405">
    <property type="term" value="C:PAM complex, Tim23 associated import motor"/>
    <property type="evidence" value="ECO:0007669"/>
    <property type="project" value="UniProtKB-ARBA"/>
</dbReference>
<keyword evidence="5" id="KW-0813">Transport</keyword>
<evidence type="ECO:0000256" key="11">
    <source>
        <dbReference type="ARBA" id="ARBA00040828"/>
    </source>
</evidence>
<comment type="subcellular location">
    <subcellularLocation>
        <location evidence="1">Mitochondrion inner membrane</location>
        <topology evidence="1">Single-pass membrane protein</topology>
    </subcellularLocation>
</comment>
<evidence type="ECO:0000259" key="14">
    <source>
        <dbReference type="SMART" id="SM00271"/>
    </source>
</evidence>
<evidence type="ECO:0000313" key="16">
    <source>
        <dbReference type="Proteomes" id="UP001362899"/>
    </source>
</evidence>
<feature type="transmembrane region" description="Helical" evidence="13">
    <location>
        <begin position="12"/>
        <end position="29"/>
    </location>
</feature>
<proteinExistence type="inferred from homology"/>
<dbReference type="PANTHER" id="PTHR12763">
    <property type="match status" value="1"/>
</dbReference>
<evidence type="ECO:0000256" key="6">
    <source>
        <dbReference type="ARBA" id="ARBA00023128"/>
    </source>
</evidence>
<organism evidence="15 16">
    <name type="scientific">Starmerella bacillaris</name>
    <name type="common">Yeast</name>
    <name type="synonym">Candida zemplinina</name>
    <dbReference type="NCBI Taxonomy" id="1247836"/>
    <lineage>
        <taxon>Eukaryota</taxon>
        <taxon>Fungi</taxon>
        <taxon>Dikarya</taxon>
        <taxon>Ascomycota</taxon>
        <taxon>Saccharomycotina</taxon>
        <taxon>Dipodascomycetes</taxon>
        <taxon>Dipodascales</taxon>
        <taxon>Trichomonascaceae</taxon>
        <taxon>Starmerella</taxon>
    </lineage>
</organism>
<dbReference type="InterPro" id="IPR036869">
    <property type="entry name" value="J_dom_sf"/>
</dbReference>
<evidence type="ECO:0000256" key="12">
    <source>
        <dbReference type="ARBA" id="ARBA00041716"/>
    </source>
</evidence>
<protein>
    <recommendedName>
        <fullName evidence="11">Mitochondrial import inner membrane translocase subunit TIM14</fullName>
    </recommendedName>
    <alternativeName>
        <fullName evidence="12">Presequence translocated-associated motor subunit PAM18</fullName>
    </alternativeName>
</protein>
<keyword evidence="2 13" id="KW-0812">Transmembrane</keyword>
<evidence type="ECO:0000256" key="5">
    <source>
        <dbReference type="ARBA" id="ARBA00023010"/>
    </source>
</evidence>
<evidence type="ECO:0000256" key="4">
    <source>
        <dbReference type="ARBA" id="ARBA00022989"/>
    </source>
</evidence>
<keyword evidence="4 13" id="KW-1133">Transmembrane helix</keyword>
<dbReference type="Proteomes" id="UP001362899">
    <property type="component" value="Unassembled WGS sequence"/>
</dbReference>
<evidence type="ECO:0000256" key="10">
    <source>
        <dbReference type="ARBA" id="ARBA00038105"/>
    </source>
</evidence>
<evidence type="ECO:0000256" key="8">
    <source>
        <dbReference type="ARBA" id="ARBA00023186"/>
    </source>
</evidence>
<dbReference type="PANTHER" id="PTHR12763:SF28">
    <property type="entry name" value="GEO10507P1-RELATED"/>
    <property type="match status" value="1"/>
</dbReference>
<keyword evidence="5" id="KW-0653">Protein transport</keyword>
<dbReference type="InterPro" id="IPR001623">
    <property type="entry name" value="DnaJ_domain"/>
</dbReference>
<evidence type="ECO:0000256" key="7">
    <source>
        <dbReference type="ARBA" id="ARBA00023136"/>
    </source>
</evidence>
<evidence type="ECO:0000256" key="3">
    <source>
        <dbReference type="ARBA" id="ARBA00022792"/>
    </source>
</evidence>
<evidence type="ECO:0000313" key="15">
    <source>
        <dbReference type="EMBL" id="GMM50926.1"/>
    </source>
</evidence>
<name>A0AAV5RH50_STABA</name>
<comment type="similarity">
    <text evidence="10">Belongs to the TIM14 family.</text>
</comment>
<keyword evidence="8" id="KW-0143">Chaperone</keyword>
<comment type="caution">
    <text evidence="15">The sequence shown here is derived from an EMBL/GenBank/DDBJ whole genome shotgun (WGS) entry which is preliminary data.</text>
</comment>
<feature type="domain" description="J" evidence="14">
    <location>
        <begin position="49"/>
        <end position="104"/>
    </location>
</feature>
<gene>
    <name evidence="15" type="ORF">DASB73_018840</name>
</gene>
<dbReference type="CDD" id="cd06257">
    <property type="entry name" value="DnaJ"/>
    <property type="match status" value="1"/>
</dbReference>
<sequence length="107" mass="12117">MTAAEYIKQHPYFTGTCAVFSLYVLKLAFTKAGPRGFYTGGFNPKMTKKEALQVLNLRETTLTEAKLKEVHRKVMLLNHPDRGGSPYLATKINEAKTELEKLNLKKQ</sequence>
<accession>A0AAV5RH50</accession>
<dbReference type="FunFam" id="1.10.287.110:FF:000001">
    <property type="entry name" value="Import inner membrane translocase subunit tim14"/>
    <property type="match status" value="1"/>
</dbReference>
<dbReference type="GO" id="GO:0001671">
    <property type="term" value="F:ATPase activator activity"/>
    <property type="evidence" value="ECO:0007669"/>
    <property type="project" value="TreeGrafter"/>
</dbReference>
<keyword evidence="16" id="KW-1185">Reference proteome</keyword>
<dbReference type="GO" id="GO:0030150">
    <property type="term" value="P:protein import into mitochondrial matrix"/>
    <property type="evidence" value="ECO:0007669"/>
    <property type="project" value="UniProtKB-ARBA"/>
</dbReference>
<keyword evidence="5" id="KW-0811">Translocation</keyword>
<reference evidence="15 16" key="1">
    <citation type="journal article" date="2023" name="Elife">
        <title>Identification of key yeast species and microbe-microbe interactions impacting larval growth of Drosophila in the wild.</title>
        <authorList>
            <person name="Mure A."/>
            <person name="Sugiura Y."/>
            <person name="Maeda R."/>
            <person name="Honda K."/>
            <person name="Sakurai N."/>
            <person name="Takahashi Y."/>
            <person name="Watada M."/>
            <person name="Katoh T."/>
            <person name="Gotoh A."/>
            <person name="Gotoh Y."/>
            <person name="Taniguchi I."/>
            <person name="Nakamura K."/>
            <person name="Hayashi T."/>
            <person name="Katayama T."/>
            <person name="Uemura T."/>
            <person name="Hattori Y."/>
        </authorList>
    </citation>
    <scope>NUCLEOTIDE SEQUENCE [LARGE SCALE GENOMIC DNA]</scope>
    <source>
        <strain evidence="15 16">SB-73</strain>
    </source>
</reference>
<keyword evidence="6" id="KW-0496">Mitochondrion</keyword>
<dbReference type="Gene3D" id="1.10.287.110">
    <property type="entry name" value="DnaJ domain"/>
    <property type="match status" value="1"/>
</dbReference>
<evidence type="ECO:0000256" key="9">
    <source>
        <dbReference type="ARBA" id="ARBA00037395"/>
    </source>
</evidence>
<evidence type="ECO:0000256" key="2">
    <source>
        <dbReference type="ARBA" id="ARBA00022692"/>
    </source>
</evidence>
<evidence type="ECO:0000256" key="13">
    <source>
        <dbReference type="SAM" id="Phobius"/>
    </source>
</evidence>
<dbReference type="EMBL" id="BTGC01000003">
    <property type="protein sequence ID" value="GMM50926.1"/>
    <property type="molecule type" value="Genomic_DNA"/>
</dbReference>
<dbReference type="AlphaFoldDB" id="A0AAV5RH50"/>
<dbReference type="SMART" id="SM00271">
    <property type="entry name" value="DnaJ"/>
    <property type="match status" value="1"/>
</dbReference>